<dbReference type="GO" id="GO:0019478">
    <property type="term" value="P:D-amino acid catabolic process"/>
    <property type="evidence" value="ECO:0007669"/>
    <property type="project" value="TreeGrafter"/>
</dbReference>
<dbReference type="InterPro" id="IPR023209">
    <property type="entry name" value="DAO"/>
</dbReference>
<dbReference type="Gene3D" id="3.30.9.10">
    <property type="entry name" value="D-Amino Acid Oxidase, subunit A, domain 2"/>
    <property type="match status" value="1"/>
</dbReference>
<evidence type="ECO:0000256" key="4">
    <source>
        <dbReference type="ARBA" id="ARBA00022827"/>
    </source>
</evidence>
<evidence type="ECO:0000256" key="2">
    <source>
        <dbReference type="ARBA" id="ARBA00006730"/>
    </source>
</evidence>
<dbReference type="PANTHER" id="PTHR11530">
    <property type="entry name" value="D-AMINO ACID OXIDASE"/>
    <property type="match status" value="1"/>
</dbReference>
<comment type="caution">
    <text evidence="7">The sequence shown here is derived from an EMBL/GenBank/DDBJ whole genome shotgun (WGS) entry which is preliminary data.</text>
</comment>
<proteinExistence type="inferred from homology"/>
<dbReference type="SUPFAM" id="SSF54373">
    <property type="entry name" value="FAD-linked reductases, C-terminal domain"/>
    <property type="match status" value="1"/>
</dbReference>
<name>A0A2K3QCB3_9HYPO</name>
<comment type="similarity">
    <text evidence="2">Belongs to the DAMOX/DASOX family.</text>
</comment>
<dbReference type="GO" id="GO:0071949">
    <property type="term" value="F:FAD binding"/>
    <property type="evidence" value="ECO:0007669"/>
    <property type="project" value="InterPro"/>
</dbReference>
<dbReference type="AlphaFoldDB" id="A0A2K3QCB3"/>
<dbReference type="GO" id="GO:0005737">
    <property type="term" value="C:cytoplasm"/>
    <property type="evidence" value="ECO:0007669"/>
    <property type="project" value="TreeGrafter"/>
</dbReference>
<dbReference type="InterPro" id="IPR006181">
    <property type="entry name" value="D-amino_acid_oxidase_CS"/>
</dbReference>
<keyword evidence="8" id="KW-1185">Reference proteome</keyword>
<dbReference type="InterPro" id="IPR006076">
    <property type="entry name" value="FAD-dep_OxRdtase"/>
</dbReference>
<dbReference type="EMBL" id="NRSZ01000797">
    <property type="protein sequence ID" value="PNY25177.1"/>
    <property type="molecule type" value="Genomic_DNA"/>
</dbReference>
<evidence type="ECO:0000313" key="7">
    <source>
        <dbReference type="EMBL" id="PNY25177.1"/>
    </source>
</evidence>
<dbReference type="OrthoDB" id="2015447at2759"/>
<evidence type="ECO:0000259" key="6">
    <source>
        <dbReference type="Pfam" id="PF01266"/>
    </source>
</evidence>
<evidence type="ECO:0000256" key="5">
    <source>
        <dbReference type="ARBA" id="ARBA00023002"/>
    </source>
</evidence>
<gene>
    <name evidence="7" type="ORF">TCAP_04889</name>
</gene>
<protein>
    <submittedName>
        <fullName evidence="7">D-amino-acid oxidase</fullName>
    </submittedName>
</protein>
<dbReference type="SUPFAM" id="SSF51971">
    <property type="entry name" value="Nucleotide-binding domain"/>
    <property type="match status" value="1"/>
</dbReference>
<dbReference type="PIRSF" id="PIRSF000189">
    <property type="entry name" value="D-aa_oxidase"/>
    <property type="match status" value="1"/>
</dbReference>
<sequence length="383" mass="41644">MSSSSHPTVIIIGAGIIGLACALKVQAKLGEHEGTRHVEVLLVACEWPGSMPGAPSTHSADYASMWAGAHVRPIPATTPQLRREATWLKLTAAEFDRQVETEPWCGVTRIAGVEFLEAPDRGYRNQDAGSFERESGLRGYRKLSPSEVPGGVSLGFEYETFCINPPLYCEHLLRRFLLQGGKTVQRELKSEWEAFSLRGNVLFIVNASGTGFGDPKCFPIRGQTVVTNLSDITKTVTRHNKDGSRSFLIPRFFNGGTIVGGTVEPGDWRTEPDSATRSRIFAAGLTIEPYAHDDTPGSHAESPRNVKVVSDVVGRRPTREGGMRLEVEERALVQHNRKPTAGRVVHAYGAGGRGYEVSWGVASEVVELAGPLFEPRASLGAKL</sequence>
<evidence type="ECO:0000256" key="3">
    <source>
        <dbReference type="ARBA" id="ARBA00022630"/>
    </source>
</evidence>
<dbReference type="Pfam" id="PF01266">
    <property type="entry name" value="DAO"/>
    <property type="match status" value="1"/>
</dbReference>
<dbReference type="Proteomes" id="UP000236621">
    <property type="component" value="Unassembled WGS sequence"/>
</dbReference>
<dbReference type="Gene3D" id="3.40.50.720">
    <property type="entry name" value="NAD(P)-binding Rossmann-like Domain"/>
    <property type="match status" value="1"/>
</dbReference>
<accession>A0A2K3QCB3</accession>
<comment type="cofactor">
    <cofactor evidence="1">
        <name>FAD</name>
        <dbReference type="ChEBI" id="CHEBI:57692"/>
    </cofactor>
</comment>
<dbReference type="STRING" id="45235.A0A2K3QCB3"/>
<dbReference type="GO" id="GO:0003884">
    <property type="term" value="F:D-amino-acid oxidase activity"/>
    <property type="evidence" value="ECO:0007669"/>
    <property type="project" value="InterPro"/>
</dbReference>
<keyword evidence="4" id="KW-0274">FAD</keyword>
<reference evidence="7 8" key="1">
    <citation type="submission" date="2017-08" db="EMBL/GenBank/DDBJ databases">
        <title>Harnessing the power of phylogenomics to disentangle the directionality and signatures of interkingdom host jumping in the parasitic fungal genus Tolypocladium.</title>
        <authorList>
            <person name="Quandt C.A."/>
            <person name="Patterson W."/>
            <person name="Spatafora J.W."/>
        </authorList>
    </citation>
    <scope>NUCLEOTIDE SEQUENCE [LARGE SCALE GENOMIC DNA]</scope>
    <source>
        <strain evidence="7 8">CBS 113982</strain>
    </source>
</reference>
<keyword evidence="3" id="KW-0285">Flavoprotein</keyword>
<feature type="domain" description="FAD dependent oxidoreductase" evidence="6">
    <location>
        <begin position="9"/>
        <end position="368"/>
    </location>
</feature>
<organism evidence="7 8">
    <name type="scientific">Tolypocladium capitatum</name>
    <dbReference type="NCBI Taxonomy" id="45235"/>
    <lineage>
        <taxon>Eukaryota</taxon>
        <taxon>Fungi</taxon>
        <taxon>Dikarya</taxon>
        <taxon>Ascomycota</taxon>
        <taxon>Pezizomycotina</taxon>
        <taxon>Sordariomycetes</taxon>
        <taxon>Hypocreomycetidae</taxon>
        <taxon>Hypocreales</taxon>
        <taxon>Ophiocordycipitaceae</taxon>
        <taxon>Tolypocladium</taxon>
    </lineage>
</organism>
<dbReference type="PANTHER" id="PTHR11530:SF26">
    <property type="entry name" value="FAD DEPENDENT OXIDOREDUCTASE SUPERFAMILY (AFU_ORTHOLOGUE AFUA_5G13940)"/>
    <property type="match status" value="1"/>
</dbReference>
<dbReference type="PROSITE" id="PS00677">
    <property type="entry name" value="DAO"/>
    <property type="match status" value="1"/>
</dbReference>
<evidence type="ECO:0000256" key="1">
    <source>
        <dbReference type="ARBA" id="ARBA00001974"/>
    </source>
</evidence>
<evidence type="ECO:0000313" key="8">
    <source>
        <dbReference type="Proteomes" id="UP000236621"/>
    </source>
</evidence>
<keyword evidence="5" id="KW-0560">Oxidoreductase</keyword>